<dbReference type="RefSeq" id="WP_015542772.1">
    <property type="nucleotide sequence ID" value="NZ_CABJFK010000001.1"/>
</dbReference>
<dbReference type="InterPro" id="IPR003439">
    <property type="entry name" value="ABC_transporter-like_ATP-bd"/>
</dbReference>
<accession>A0A414JBC5</accession>
<keyword evidence="2" id="KW-0813">Transport</keyword>
<name>A0A414JBC5_9FIRM</name>
<evidence type="ECO:0000313" key="7">
    <source>
        <dbReference type="Proteomes" id="UP000283745"/>
    </source>
</evidence>
<dbReference type="PANTHER" id="PTHR43335">
    <property type="entry name" value="ABC TRANSPORTER, ATP-BINDING PROTEIN"/>
    <property type="match status" value="1"/>
</dbReference>
<dbReference type="Pfam" id="PF00005">
    <property type="entry name" value="ABC_tran"/>
    <property type="match status" value="1"/>
</dbReference>
<keyword evidence="4 6" id="KW-0067">ATP-binding</keyword>
<dbReference type="SUPFAM" id="SSF52540">
    <property type="entry name" value="P-loop containing nucleoside triphosphate hydrolases"/>
    <property type="match status" value="1"/>
</dbReference>
<dbReference type="InterPro" id="IPR003593">
    <property type="entry name" value="AAA+_ATPase"/>
</dbReference>
<evidence type="ECO:0000259" key="5">
    <source>
        <dbReference type="PROSITE" id="PS50893"/>
    </source>
</evidence>
<dbReference type="PANTHER" id="PTHR43335:SF4">
    <property type="entry name" value="ABC TRANSPORTER, ATP-BINDING PROTEIN"/>
    <property type="match status" value="1"/>
</dbReference>
<dbReference type="Proteomes" id="UP000283745">
    <property type="component" value="Unassembled WGS sequence"/>
</dbReference>
<dbReference type="Gene3D" id="3.40.50.300">
    <property type="entry name" value="P-loop containing nucleotide triphosphate hydrolases"/>
    <property type="match status" value="1"/>
</dbReference>
<gene>
    <name evidence="6" type="ORF">DW740_00700</name>
</gene>
<dbReference type="GO" id="GO:0016887">
    <property type="term" value="F:ATP hydrolysis activity"/>
    <property type="evidence" value="ECO:0007669"/>
    <property type="project" value="InterPro"/>
</dbReference>
<dbReference type="EMBL" id="QSKF01000001">
    <property type="protein sequence ID" value="RHE41864.1"/>
    <property type="molecule type" value="Genomic_DNA"/>
</dbReference>
<dbReference type="SMART" id="SM00382">
    <property type="entry name" value="AAA"/>
    <property type="match status" value="1"/>
</dbReference>
<comment type="similarity">
    <text evidence="1">Belongs to the ABC transporter superfamily.</text>
</comment>
<dbReference type="InterPro" id="IPR017871">
    <property type="entry name" value="ABC_transporter-like_CS"/>
</dbReference>
<dbReference type="AlphaFoldDB" id="A0A414JBC5"/>
<keyword evidence="3" id="KW-0547">Nucleotide-binding</keyword>
<evidence type="ECO:0000256" key="3">
    <source>
        <dbReference type="ARBA" id="ARBA00022741"/>
    </source>
</evidence>
<evidence type="ECO:0000256" key="1">
    <source>
        <dbReference type="ARBA" id="ARBA00005417"/>
    </source>
</evidence>
<feature type="domain" description="ABC transporter" evidence="5">
    <location>
        <begin position="29"/>
        <end position="238"/>
    </location>
</feature>
<organism evidence="6 7">
    <name type="scientific">Blautia obeum</name>
    <dbReference type="NCBI Taxonomy" id="40520"/>
    <lineage>
        <taxon>Bacteria</taxon>
        <taxon>Bacillati</taxon>
        <taxon>Bacillota</taxon>
        <taxon>Clostridia</taxon>
        <taxon>Lachnospirales</taxon>
        <taxon>Lachnospiraceae</taxon>
        <taxon>Blautia</taxon>
    </lineage>
</organism>
<dbReference type="InterPro" id="IPR027417">
    <property type="entry name" value="P-loop_NTPase"/>
</dbReference>
<proteinExistence type="inferred from homology"/>
<comment type="caution">
    <text evidence="6">The sequence shown here is derived from an EMBL/GenBank/DDBJ whole genome shotgun (WGS) entry which is preliminary data.</text>
</comment>
<dbReference type="GO" id="GO:0005524">
    <property type="term" value="F:ATP binding"/>
    <property type="evidence" value="ECO:0007669"/>
    <property type="project" value="UniProtKB-KW"/>
</dbReference>
<evidence type="ECO:0000313" key="6">
    <source>
        <dbReference type="EMBL" id="RHE41864.1"/>
    </source>
</evidence>
<reference evidence="6 7" key="1">
    <citation type="submission" date="2018-08" db="EMBL/GenBank/DDBJ databases">
        <title>A genome reference for cultivated species of the human gut microbiota.</title>
        <authorList>
            <person name="Zou Y."/>
            <person name="Xue W."/>
            <person name="Luo G."/>
        </authorList>
    </citation>
    <scope>NUCLEOTIDE SEQUENCE [LARGE SCALE GENOMIC DNA]</scope>
    <source>
        <strain evidence="6 7">AM28-23</strain>
    </source>
</reference>
<evidence type="ECO:0000256" key="2">
    <source>
        <dbReference type="ARBA" id="ARBA00022448"/>
    </source>
</evidence>
<dbReference type="PROSITE" id="PS00211">
    <property type="entry name" value="ABC_TRANSPORTER_1"/>
    <property type="match status" value="1"/>
</dbReference>
<evidence type="ECO:0000256" key="4">
    <source>
        <dbReference type="ARBA" id="ARBA00022840"/>
    </source>
</evidence>
<dbReference type="PROSITE" id="PS50893">
    <property type="entry name" value="ABC_TRANSPORTER_2"/>
    <property type="match status" value="1"/>
</dbReference>
<sequence length="239" mass="26524">MEDWKKSEGTFNLACDPERASGMIQNTCVKIEHVTKRFGEDIVLQEVNLSLKTGNVYGIVGNNGSGKTVLMKCICGFLPVTTGTIFVFGKKIGHDVDFPESLGVIIETPGFLTQYTGFKNLEILADMNGRISKADIRIVLKRVGLDPDMKKPVGKYSLGMRQRLGIAQAIMEDPLFLILDEPFNGLDKHGVEEIRELLLDLKAAGKTILLASHNEEDIRILCDHVYEMDGGVLRERTAR</sequence>
<protein>
    <submittedName>
        <fullName evidence="6">ATP-binding cassette domain-containing protein</fullName>
    </submittedName>
</protein>